<dbReference type="InterPro" id="IPR013696">
    <property type="entry name" value="TiaS_FLD"/>
</dbReference>
<dbReference type="PANTHER" id="PTHR40705:SF1">
    <property type="entry name" value="TRNA(ILE2) 2-AGMATINYLCYTIDINE SYNTHETASE TIAS"/>
    <property type="match status" value="1"/>
</dbReference>
<dbReference type="GO" id="GO:0005524">
    <property type="term" value="F:ATP binding"/>
    <property type="evidence" value="ECO:0007669"/>
    <property type="project" value="UniProtKB-KW"/>
</dbReference>
<evidence type="ECO:0000259" key="9">
    <source>
        <dbReference type="Pfam" id="PF23783"/>
    </source>
</evidence>
<keyword evidence="11" id="KW-1185">Reference proteome</keyword>
<dbReference type="Gene3D" id="3.90.600.20">
    <property type="match status" value="1"/>
</dbReference>
<gene>
    <name evidence="6" type="primary">tiaS</name>
    <name evidence="10" type="ORF">V6M85_11095</name>
</gene>
<feature type="domain" description="TiaS-like TCKD" evidence="8">
    <location>
        <begin position="4"/>
        <end position="143"/>
    </location>
</feature>
<dbReference type="InterPro" id="IPR024913">
    <property type="entry name" value="tRNA_Ile2__agm2C_synt"/>
</dbReference>
<dbReference type="EMBL" id="CP146016">
    <property type="protein sequence ID" value="WWQ59992.1"/>
    <property type="molecule type" value="Genomic_DNA"/>
</dbReference>
<protein>
    <recommendedName>
        <fullName evidence="6">tRNA(Ile2) 2-agmatinylcytidine synthetase TiaS</fullName>
        <shortName evidence="6">tRNA(Ile2)-agm2C synthetase</shortName>
        <ecNumber evidence="6">6.3.4.22</ecNumber>
    </recommendedName>
    <alternativeName>
        <fullName evidence="6">tRNA(Ile2) agmatidine synthetase</fullName>
    </alternativeName>
</protein>
<evidence type="ECO:0000256" key="1">
    <source>
        <dbReference type="ARBA" id="ARBA00022490"/>
    </source>
</evidence>
<keyword evidence="4 6" id="KW-0547">Nucleotide-binding</keyword>
<evidence type="ECO:0000256" key="2">
    <source>
        <dbReference type="ARBA" id="ARBA00022598"/>
    </source>
</evidence>
<dbReference type="GO" id="GO:0016879">
    <property type="term" value="F:ligase activity, forming carbon-nitrogen bonds"/>
    <property type="evidence" value="ECO:0007669"/>
    <property type="project" value="UniProtKB-UniRule"/>
</dbReference>
<dbReference type="Gene3D" id="3.30.70.2200">
    <property type="match status" value="1"/>
</dbReference>
<comment type="function">
    <text evidence="6">ATP-dependent agmatine transferase that catalyzes the formation of 2-agmatinylcytidine (agm2C) at the wobble position (C34) of tRNA(Ile2), converting the codon specificity from AUG to AUA.</text>
</comment>
<feature type="domain" description="TiaS FLD" evidence="7">
    <location>
        <begin position="146"/>
        <end position="258"/>
    </location>
</feature>
<dbReference type="HAMAP" id="MF_01892">
    <property type="entry name" value="tRNA_Ile2_agm2C_synt"/>
    <property type="match status" value="1"/>
</dbReference>
<evidence type="ECO:0000256" key="6">
    <source>
        <dbReference type="HAMAP-Rule" id="MF_01892"/>
    </source>
</evidence>
<keyword evidence="2 6" id="KW-0436">Ligase</keyword>
<dbReference type="Pfam" id="PF23783">
    <property type="entry name" value="Zn_ribbon_TiaS"/>
    <property type="match status" value="1"/>
</dbReference>
<accession>A0AAX4KZS0</accession>
<keyword evidence="3 6" id="KW-0819">tRNA processing</keyword>
<dbReference type="InterPro" id="IPR055394">
    <property type="entry name" value="Zn_ribbon_TiaS"/>
</dbReference>
<evidence type="ECO:0000313" key="10">
    <source>
        <dbReference type="EMBL" id="WWQ59992.1"/>
    </source>
</evidence>
<dbReference type="EC" id="6.3.4.22" evidence="6"/>
<evidence type="ECO:0000256" key="3">
    <source>
        <dbReference type="ARBA" id="ARBA00022694"/>
    </source>
</evidence>
<dbReference type="Gene3D" id="2.40.50.1010">
    <property type="match status" value="1"/>
</dbReference>
<keyword evidence="1 6" id="KW-0963">Cytoplasm</keyword>
<evidence type="ECO:0000256" key="4">
    <source>
        <dbReference type="ARBA" id="ARBA00022741"/>
    </source>
</evidence>
<sequence>MRYIIGIDDHDSYNLGCTTHFSVILLSKLLKNHNAILLDMPYLVRLNPNIPWKTRGNASIRIEIEFNGTKKELADLIFSYSTKYVKEISFALERDRKPGLAIIEYNNYVRSLSKLNSFYLKGVSDVIPLDYAKRFAEKTDIEVRGDRGIIGSIAALGVYGAYTYELITYRKRENWLKKRIIDTESVKRFDEITFPMTFANYDYVKENPFIIPHGSDPILYGVRGTSIEDLLKALHEIKTNEDIDFFAIFKSNQGTSIHFHKTGEFFYQEIKKVIEVRSVEVGKGGDVLIRSTNNDILFVYKETGELNNAAKLLKAGDKILVLGAIKPSTKYEKIIELEQFEIIELNDIEYTNPKCPKCGSSTESLGRNKGFRCKKCRYIIKSSSKVIKRVSRDLSLGVYQTRIYRHLTKPLFLELRYTNKQFEDEIKFLDLFRAELYKINYVL</sequence>
<name>A0AAX4KZS0_9CREN</name>
<dbReference type="AlphaFoldDB" id="A0AAX4KZS0"/>
<dbReference type="GeneID" id="89337322"/>
<evidence type="ECO:0000259" key="8">
    <source>
        <dbReference type="Pfam" id="PF22641"/>
    </source>
</evidence>
<organism evidence="10 11">
    <name type="scientific">Sulfolobus tengchongensis</name>
    <dbReference type="NCBI Taxonomy" id="207809"/>
    <lineage>
        <taxon>Archaea</taxon>
        <taxon>Thermoproteota</taxon>
        <taxon>Thermoprotei</taxon>
        <taxon>Sulfolobales</taxon>
        <taxon>Sulfolobaceae</taxon>
        <taxon>Sulfolobus</taxon>
    </lineage>
</organism>
<comment type="similarity">
    <text evidence="6">Belongs to the TiaS family.</text>
</comment>
<reference evidence="10 11" key="1">
    <citation type="submission" date="2024-02" db="EMBL/GenBank/DDBJ databases">
        <title>STSV induces naive adaptation in Sulfolobus.</title>
        <authorList>
            <person name="Xiang X."/>
            <person name="Song M."/>
        </authorList>
    </citation>
    <scope>NUCLEOTIDE SEQUENCE [LARGE SCALE GENOMIC DNA]</scope>
    <source>
        <strain evidence="10 11">RT2</strain>
    </source>
</reference>
<dbReference type="InterPro" id="IPR053870">
    <property type="entry name" value="TiaS-like_TCKD"/>
</dbReference>
<dbReference type="Pfam" id="PF22641">
    <property type="entry name" value="TiaS_TCKD"/>
    <property type="match status" value="1"/>
</dbReference>
<comment type="subcellular location">
    <subcellularLocation>
        <location evidence="6">Cytoplasm</location>
    </subcellularLocation>
</comment>
<evidence type="ECO:0000313" key="11">
    <source>
        <dbReference type="Proteomes" id="UP001432202"/>
    </source>
</evidence>
<comment type="catalytic activity">
    <reaction evidence="6">
        <text>cytidine(34) in tRNA(Ile2) + agmatine + ATP + H2O = 2-agmatinylcytidine(34) in tRNA(Ile2) + AMP + 2 phosphate + 2 H(+)</text>
        <dbReference type="Rhea" id="RHEA:43608"/>
        <dbReference type="Rhea" id="RHEA-COMP:10625"/>
        <dbReference type="Rhea" id="RHEA-COMP:10626"/>
        <dbReference type="ChEBI" id="CHEBI:15377"/>
        <dbReference type="ChEBI" id="CHEBI:15378"/>
        <dbReference type="ChEBI" id="CHEBI:30616"/>
        <dbReference type="ChEBI" id="CHEBI:43474"/>
        <dbReference type="ChEBI" id="CHEBI:58145"/>
        <dbReference type="ChEBI" id="CHEBI:82748"/>
        <dbReference type="ChEBI" id="CHEBI:83545"/>
        <dbReference type="ChEBI" id="CHEBI:456215"/>
        <dbReference type="EC" id="6.3.4.22"/>
    </reaction>
</comment>
<dbReference type="RefSeq" id="WP_338600006.1">
    <property type="nucleotide sequence ID" value="NZ_CP146016.1"/>
</dbReference>
<dbReference type="Proteomes" id="UP001432202">
    <property type="component" value="Chromosome"/>
</dbReference>
<dbReference type="PANTHER" id="PTHR40705">
    <property type="entry name" value="TRNA(ILE2) 2-AGMATINYLCYTIDINE SYNTHETASE TIAS"/>
    <property type="match status" value="1"/>
</dbReference>
<dbReference type="GO" id="GO:0005737">
    <property type="term" value="C:cytoplasm"/>
    <property type="evidence" value="ECO:0007669"/>
    <property type="project" value="UniProtKB-SubCell"/>
</dbReference>
<proteinExistence type="inferred from homology"/>
<dbReference type="Pfam" id="PF08489">
    <property type="entry name" value="TiaS_FLD"/>
    <property type="match status" value="1"/>
</dbReference>
<feature type="domain" description="TiaS C-terminal zinc ribbon" evidence="9">
    <location>
        <begin position="352"/>
        <end position="394"/>
    </location>
</feature>
<keyword evidence="5 6" id="KW-0067">ATP-binding</keyword>
<evidence type="ECO:0000256" key="5">
    <source>
        <dbReference type="ARBA" id="ARBA00022840"/>
    </source>
</evidence>
<evidence type="ECO:0000259" key="7">
    <source>
        <dbReference type="Pfam" id="PF08489"/>
    </source>
</evidence>
<dbReference type="GO" id="GO:0002101">
    <property type="term" value="P:tRNA wobble cytosine modification"/>
    <property type="evidence" value="ECO:0007669"/>
    <property type="project" value="UniProtKB-UniRule"/>
</dbReference>